<dbReference type="GO" id="GO:0005829">
    <property type="term" value="C:cytosol"/>
    <property type="evidence" value="ECO:0007669"/>
    <property type="project" value="TreeGrafter"/>
</dbReference>
<dbReference type="PROSITE" id="PS51063">
    <property type="entry name" value="HTH_CRP_2"/>
    <property type="match status" value="1"/>
</dbReference>
<dbReference type="InterPro" id="IPR000595">
    <property type="entry name" value="cNMP-bd_dom"/>
</dbReference>
<dbReference type="PRINTS" id="PR00034">
    <property type="entry name" value="HTHCRP"/>
</dbReference>
<dbReference type="Gene3D" id="1.10.10.10">
    <property type="entry name" value="Winged helix-like DNA-binding domain superfamily/Winged helix DNA-binding domain"/>
    <property type="match status" value="1"/>
</dbReference>
<comment type="caution">
    <text evidence="6">The sequence shown here is derived from an EMBL/GenBank/DDBJ whole genome shotgun (WGS) entry which is preliminary data.</text>
</comment>
<dbReference type="PROSITE" id="PS50042">
    <property type="entry name" value="CNMP_BINDING_3"/>
    <property type="match status" value="1"/>
</dbReference>
<dbReference type="Gene3D" id="2.60.120.10">
    <property type="entry name" value="Jelly Rolls"/>
    <property type="match status" value="1"/>
</dbReference>
<dbReference type="InterPro" id="IPR018490">
    <property type="entry name" value="cNMP-bd_dom_sf"/>
</dbReference>
<feature type="domain" description="Cyclic nucleotide-binding" evidence="4">
    <location>
        <begin position="1"/>
        <end position="109"/>
    </location>
</feature>
<reference evidence="6" key="1">
    <citation type="journal article" date="2014" name="Int. J. Syst. Evol. Microbiol.">
        <title>Complete genome sequence of Corynebacterium casei LMG S-19264T (=DSM 44701T), isolated from a smear-ripened cheese.</title>
        <authorList>
            <consortium name="US DOE Joint Genome Institute (JGI-PGF)"/>
            <person name="Walter F."/>
            <person name="Albersmeier A."/>
            <person name="Kalinowski J."/>
            <person name="Ruckert C."/>
        </authorList>
    </citation>
    <scope>NUCLEOTIDE SEQUENCE</scope>
    <source>
        <strain evidence="6">CGMCC 1.15725</strain>
    </source>
</reference>
<dbReference type="PROSITE" id="PS00889">
    <property type="entry name" value="CNMP_BINDING_2"/>
    <property type="match status" value="1"/>
</dbReference>
<evidence type="ECO:0000313" key="6">
    <source>
        <dbReference type="EMBL" id="GGF13027.1"/>
    </source>
</evidence>
<proteinExistence type="predicted"/>
<protein>
    <submittedName>
        <fullName evidence="6">Catabolite gene activator protein</fullName>
    </submittedName>
</protein>
<keyword evidence="7" id="KW-1185">Reference proteome</keyword>
<evidence type="ECO:0000313" key="7">
    <source>
        <dbReference type="Proteomes" id="UP000646365"/>
    </source>
</evidence>
<keyword evidence="2" id="KW-0238">DNA-binding</keyword>
<evidence type="ECO:0000256" key="1">
    <source>
        <dbReference type="ARBA" id="ARBA00023015"/>
    </source>
</evidence>
<gene>
    <name evidence="6" type="ORF">GCM10011611_18410</name>
</gene>
<dbReference type="InterPro" id="IPR018488">
    <property type="entry name" value="cNMP-bd_CS"/>
</dbReference>
<dbReference type="InterPro" id="IPR012318">
    <property type="entry name" value="HTH_CRP"/>
</dbReference>
<evidence type="ECO:0000256" key="3">
    <source>
        <dbReference type="ARBA" id="ARBA00023163"/>
    </source>
</evidence>
<dbReference type="SMART" id="SM00419">
    <property type="entry name" value="HTH_CRP"/>
    <property type="match status" value="1"/>
</dbReference>
<organism evidence="6 7">
    <name type="scientific">Aliidongia dinghuensis</name>
    <dbReference type="NCBI Taxonomy" id="1867774"/>
    <lineage>
        <taxon>Bacteria</taxon>
        <taxon>Pseudomonadati</taxon>
        <taxon>Pseudomonadota</taxon>
        <taxon>Alphaproteobacteria</taxon>
        <taxon>Rhodospirillales</taxon>
        <taxon>Dongiaceae</taxon>
        <taxon>Aliidongia</taxon>
    </lineage>
</organism>
<keyword evidence="3" id="KW-0804">Transcription</keyword>
<dbReference type="Proteomes" id="UP000646365">
    <property type="component" value="Unassembled WGS sequence"/>
</dbReference>
<dbReference type="PANTHER" id="PTHR24567:SF68">
    <property type="entry name" value="DNA-BINDING TRANSCRIPTIONAL DUAL REGULATOR CRP"/>
    <property type="match status" value="1"/>
</dbReference>
<dbReference type="InterPro" id="IPR036388">
    <property type="entry name" value="WH-like_DNA-bd_sf"/>
</dbReference>
<feature type="domain" description="HTH crp-type" evidence="5">
    <location>
        <begin position="123"/>
        <end position="195"/>
    </location>
</feature>
<evidence type="ECO:0000256" key="2">
    <source>
        <dbReference type="ARBA" id="ARBA00023125"/>
    </source>
</evidence>
<name>A0A8J3E2T7_9PROT</name>
<reference evidence="6" key="2">
    <citation type="submission" date="2020-09" db="EMBL/GenBank/DDBJ databases">
        <authorList>
            <person name="Sun Q."/>
            <person name="Zhou Y."/>
        </authorList>
    </citation>
    <scope>NUCLEOTIDE SEQUENCE</scope>
    <source>
        <strain evidence="6">CGMCC 1.15725</strain>
    </source>
</reference>
<dbReference type="GO" id="GO:0003677">
    <property type="term" value="F:DNA binding"/>
    <property type="evidence" value="ECO:0007669"/>
    <property type="project" value="UniProtKB-KW"/>
</dbReference>
<evidence type="ECO:0000259" key="5">
    <source>
        <dbReference type="PROSITE" id="PS51063"/>
    </source>
</evidence>
<dbReference type="InterPro" id="IPR014710">
    <property type="entry name" value="RmlC-like_jellyroll"/>
</dbReference>
<dbReference type="CDD" id="cd00038">
    <property type="entry name" value="CAP_ED"/>
    <property type="match status" value="1"/>
</dbReference>
<dbReference type="PANTHER" id="PTHR24567">
    <property type="entry name" value="CRP FAMILY TRANSCRIPTIONAL REGULATORY PROTEIN"/>
    <property type="match status" value="1"/>
</dbReference>
<dbReference type="EMBL" id="BMJQ01000004">
    <property type="protein sequence ID" value="GGF13027.1"/>
    <property type="molecule type" value="Genomic_DNA"/>
</dbReference>
<dbReference type="SUPFAM" id="SSF51206">
    <property type="entry name" value="cAMP-binding domain-like"/>
    <property type="match status" value="1"/>
</dbReference>
<dbReference type="Pfam" id="PF00027">
    <property type="entry name" value="cNMP_binding"/>
    <property type="match status" value="1"/>
</dbReference>
<accession>A0A8J3E2T7</accession>
<dbReference type="SUPFAM" id="SSF46785">
    <property type="entry name" value="Winged helix' DNA-binding domain"/>
    <property type="match status" value="1"/>
</dbReference>
<dbReference type="InterPro" id="IPR036390">
    <property type="entry name" value="WH_DNA-bd_sf"/>
</dbReference>
<dbReference type="Pfam" id="PF13545">
    <property type="entry name" value="HTH_Crp_2"/>
    <property type="match status" value="1"/>
</dbReference>
<dbReference type="GO" id="GO:0003700">
    <property type="term" value="F:DNA-binding transcription factor activity"/>
    <property type="evidence" value="ECO:0007669"/>
    <property type="project" value="TreeGrafter"/>
</dbReference>
<dbReference type="InterPro" id="IPR050397">
    <property type="entry name" value="Env_Response_Regulators"/>
</dbReference>
<keyword evidence="1" id="KW-0805">Transcription regulation</keyword>
<sequence>MIAVARIEEVRAKAPIFHKGAPGESMMAVVTGEVKISAPAADGREIVLAVMREGEVFGEVALLDGSDRTADATASTNCTLLVIHRRDFLPFLNAHPQVAIRLLRVVCQRLRRTTEQVEDLLFLNLPSRLAKKLLVLAGATEDRPRERTPIIRQSQREIGNLVGLSRESINKQLSRWQKDGVLTLRDGMILLDDLEALREIAAEV</sequence>
<evidence type="ECO:0000259" key="4">
    <source>
        <dbReference type="PROSITE" id="PS50042"/>
    </source>
</evidence>
<dbReference type="AlphaFoldDB" id="A0A8J3E2T7"/>
<dbReference type="SMART" id="SM00100">
    <property type="entry name" value="cNMP"/>
    <property type="match status" value="1"/>
</dbReference>